<evidence type="ECO:0000256" key="4">
    <source>
        <dbReference type="ARBA" id="ARBA00022536"/>
    </source>
</evidence>
<evidence type="ECO:0000256" key="15">
    <source>
        <dbReference type="ARBA" id="ARBA00023180"/>
    </source>
</evidence>
<dbReference type="GO" id="GO:0030247">
    <property type="term" value="F:polysaccharide binding"/>
    <property type="evidence" value="ECO:0007669"/>
    <property type="project" value="InterPro"/>
</dbReference>
<comment type="subcellular location">
    <subcellularLocation>
        <location evidence="1">Membrane</location>
        <topology evidence="1">Single-pass type I membrane protein</topology>
    </subcellularLocation>
</comment>
<dbReference type="AlphaFoldDB" id="A0AAN9SX32"/>
<evidence type="ECO:0000256" key="18">
    <source>
        <dbReference type="PROSITE-ProRule" id="PRU10141"/>
    </source>
</evidence>
<keyword evidence="13" id="KW-1015">Disulfide bond</keyword>
<comment type="catalytic activity">
    <reaction evidence="16">
        <text>L-threonyl-[protein] + ATP = O-phospho-L-threonyl-[protein] + ADP + H(+)</text>
        <dbReference type="Rhea" id="RHEA:46608"/>
        <dbReference type="Rhea" id="RHEA-COMP:11060"/>
        <dbReference type="Rhea" id="RHEA-COMP:11605"/>
        <dbReference type="ChEBI" id="CHEBI:15378"/>
        <dbReference type="ChEBI" id="CHEBI:30013"/>
        <dbReference type="ChEBI" id="CHEBI:30616"/>
        <dbReference type="ChEBI" id="CHEBI:61977"/>
        <dbReference type="ChEBI" id="CHEBI:456216"/>
        <dbReference type="EC" id="2.7.11.1"/>
    </reaction>
</comment>
<comment type="catalytic activity">
    <reaction evidence="17">
        <text>L-seryl-[protein] + ATP = O-phospho-L-seryl-[protein] + ADP + H(+)</text>
        <dbReference type="Rhea" id="RHEA:17989"/>
        <dbReference type="Rhea" id="RHEA-COMP:9863"/>
        <dbReference type="Rhea" id="RHEA-COMP:11604"/>
        <dbReference type="ChEBI" id="CHEBI:15378"/>
        <dbReference type="ChEBI" id="CHEBI:29999"/>
        <dbReference type="ChEBI" id="CHEBI:30616"/>
        <dbReference type="ChEBI" id="CHEBI:83421"/>
        <dbReference type="ChEBI" id="CHEBI:456216"/>
        <dbReference type="EC" id="2.7.11.1"/>
    </reaction>
</comment>
<evidence type="ECO:0000256" key="3">
    <source>
        <dbReference type="ARBA" id="ARBA00022527"/>
    </source>
</evidence>
<dbReference type="FunFam" id="1.10.510.10:FF:000590">
    <property type="entry name" value="PR5-like receptor kinase"/>
    <property type="match status" value="1"/>
</dbReference>
<evidence type="ECO:0000256" key="10">
    <source>
        <dbReference type="ARBA" id="ARBA00022840"/>
    </source>
</evidence>
<keyword evidence="5" id="KW-0808">Transferase</keyword>
<keyword evidence="3" id="KW-0723">Serine/threonine-protein kinase</keyword>
<dbReference type="Proteomes" id="UP001386955">
    <property type="component" value="Unassembled WGS sequence"/>
</dbReference>
<dbReference type="PANTHER" id="PTHR27009">
    <property type="entry name" value="RUST RESISTANCE KINASE LR10-RELATED"/>
    <property type="match status" value="1"/>
</dbReference>
<dbReference type="PROSITE" id="PS00107">
    <property type="entry name" value="PROTEIN_KINASE_ATP"/>
    <property type="match status" value="1"/>
</dbReference>
<evidence type="ECO:0000256" key="8">
    <source>
        <dbReference type="ARBA" id="ARBA00022741"/>
    </source>
</evidence>
<dbReference type="InterPro" id="IPR008271">
    <property type="entry name" value="Ser/Thr_kinase_AS"/>
</dbReference>
<feature type="signal peptide" evidence="21">
    <location>
        <begin position="1"/>
        <end position="25"/>
    </location>
</feature>
<evidence type="ECO:0000256" key="6">
    <source>
        <dbReference type="ARBA" id="ARBA00022692"/>
    </source>
</evidence>
<evidence type="ECO:0000256" key="21">
    <source>
        <dbReference type="SAM" id="SignalP"/>
    </source>
</evidence>
<feature type="domain" description="Protein kinase" evidence="22">
    <location>
        <begin position="318"/>
        <end position="607"/>
    </location>
</feature>
<evidence type="ECO:0000256" key="12">
    <source>
        <dbReference type="ARBA" id="ARBA00023136"/>
    </source>
</evidence>
<evidence type="ECO:0000256" key="20">
    <source>
        <dbReference type="SAM" id="Phobius"/>
    </source>
</evidence>
<evidence type="ECO:0000256" key="19">
    <source>
        <dbReference type="SAM" id="MobiDB-lite"/>
    </source>
</evidence>
<keyword evidence="8 18" id="KW-0547">Nucleotide-binding</keyword>
<dbReference type="InterPro" id="IPR025287">
    <property type="entry name" value="WAK_GUB"/>
</dbReference>
<dbReference type="Pfam" id="PF13947">
    <property type="entry name" value="GUB_WAK_bind"/>
    <property type="match status" value="1"/>
</dbReference>
<dbReference type="GO" id="GO:0016020">
    <property type="term" value="C:membrane"/>
    <property type="evidence" value="ECO:0007669"/>
    <property type="project" value="UniProtKB-SubCell"/>
</dbReference>
<evidence type="ECO:0000256" key="13">
    <source>
        <dbReference type="ARBA" id="ARBA00023157"/>
    </source>
</evidence>
<evidence type="ECO:0000313" key="24">
    <source>
        <dbReference type="Proteomes" id="UP001386955"/>
    </source>
</evidence>
<comment type="caution">
    <text evidence="23">The sequence shown here is derived from an EMBL/GenBank/DDBJ whole genome shotgun (WGS) entry which is preliminary data.</text>
</comment>
<keyword evidence="7 21" id="KW-0732">Signal</keyword>
<keyword evidence="14" id="KW-0675">Receptor</keyword>
<evidence type="ECO:0000259" key="22">
    <source>
        <dbReference type="PROSITE" id="PS50011"/>
    </source>
</evidence>
<dbReference type="InterPro" id="IPR017441">
    <property type="entry name" value="Protein_kinase_ATP_BS"/>
</dbReference>
<organism evidence="23 24">
    <name type="scientific">Psophocarpus tetragonolobus</name>
    <name type="common">Winged bean</name>
    <name type="synonym">Dolichos tetragonolobus</name>
    <dbReference type="NCBI Taxonomy" id="3891"/>
    <lineage>
        <taxon>Eukaryota</taxon>
        <taxon>Viridiplantae</taxon>
        <taxon>Streptophyta</taxon>
        <taxon>Embryophyta</taxon>
        <taxon>Tracheophyta</taxon>
        <taxon>Spermatophyta</taxon>
        <taxon>Magnoliopsida</taxon>
        <taxon>eudicotyledons</taxon>
        <taxon>Gunneridae</taxon>
        <taxon>Pentapetalae</taxon>
        <taxon>rosids</taxon>
        <taxon>fabids</taxon>
        <taxon>Fabales</taxon>
        <taxon>Fabaceae</taxon>
        <taxon>Papilionoideae</taxon>
        <taxon>50 kb inversion clade</taxon>
        <taxon>NPAAA clade</taxon>
        <taxon>indigoferoid/millettioid clade</taxon>
        <taxon>Phaseoleae</taxon>
        <taxon>Psophocarpus</taxon>
    </lineage>
</organism>
<dbReference type="InterPro" id="IPR000719">
    <property type="entry name" value="Prot_kinase_dom"/>
</dbReference>
<keyword evidence="11 20" id="KW-1133">Transmembrane helix</keyword>
<sequence length="621" mass="70116">MSFHISLILYFVLLIITLLSQNSYGSLNPKFESCEPKTCGNNQTITYPFYIEGIQESYCGYPGFGLSCGNDGFPLLNMSNAKYMIHQIFYNNNSLRMLNAVFSSSNNRKSCFPRTQNLTLSGTRLAIASNQRELFLLFGCDLHGGLQEHRIGCYEENKTSSVVAMNREDQKLSLALMNCKGGVENVTVEDEEAGIQEALRRGFMVTWTVSDCNKCINSGGKCGFDTDIFSFRCYCPHDTHARKCSQVEPSHLILLISAFAIAGFGVSIIAIYCFRRNLWSTFWKEKSRVNRDFEAFLRNYGPLAVKRYSYLEIKKMTKSFKEKLGQGGYGCVFKGKLEDDSIVAVKVLNELKGNGEEFINEVASISRTCHVNIVTLIGFCLEESKKALVYEFMANGSLEKFIFETNNLTHDCQLNCEMLYQIAVGVGRGLEYLHRGCNTRIFHFDIKPHNILLDENFCPKISDFGLAKICPGNESVVSMITARGTIGYIAPEVFCRNIGVVSHKSDVYSYGMMMLEMVGGRKNINVEVDGTSEIYFPYWIYKHLEHNQELALRNVMNESDKDIIKKMALVSLWCIQTDPSNRPTMHRVVEMLEGNVETIQVPPKPFLSSSPSRSPHTFPSS</sequence>
<dbReference type="PROSITE" id="PS50011">
    <property type="entry name" value="PROTEIN_KINASE_DOM"/>
    <property type="match status" value="1"/>
</dbReference>
<dbReference type="SUPFAM" id="SSF56112">
    <property type="entry name" value="Protein kinase-like (PK-like)"/>
    <property type="match status" value="1"/>
</dbReference>
<reference evidence="23 24" key="1">
    <citation type="submission" date="2024-01" db="EMBL/GenBank/DDBJ databases">
        <title>The genomes of 5 underutilized Papilionoideae crops provide insights into root nodulation and disease resistanc.</title>
        <authorList>
            <person name="Jiang F."/>
        </authorList>
    </citation>
    <scope>NUCLEOTIDE SEQUENCE [LARGE SCALE GENOMIC DNA]</scope>
    <source>
        <strain evidence="23">DUOXIRENSHENG_FW03</strain>
        <tissue evidence="23">Leaves</tissue>
    </source>
</reference>
<evidence type="ECO:0000256" key="11">
    <source>
        <dbReference type="ARBA" id="ARBA00022989"/>
    </source>
</evidence>
<name>A0AAN9SX32_PSOTE</name>
<keyword evidence="15" id="KW-0325">Glycoprotein</keyword>
<feature type="chain" id="PRO_5042810527" description="non-specific serine/threonine protein kinase" evidence="21">
    <location>
        <begin position="26"/>
        <end position="621"/>
    </location>
</feature>
<evidence type="ECO:0000256" key="5">
    <source>
        <dbReference type="ARBA" id="ARBA00022679"/>
    </source>
</evidence>
<dbReference type="Gene3D" id="1.10.510.10">
    <property type="entry name" value="Transferase(Phosphotransferase) domain 1"/>
    <property type="match status" value="1"/>
</dbReference>
<keyword evidence="24" id="KW-1185">Reference proteome</keyword>
<dbReference type="PROSITE" id="PS00108">
    <property type="entry name" value="PROTEIN_KINASE_ST"/>
    <property type="match status" value="1"/>
</dbReference>
<keyword evidence="6 20" id="KW-0812">Transmembrane</keyword>
<dbReference type="EC" id="2.7.11.1" evidence="2"/>
<protein>
    <recommendedName>
        <fullName evidence="2">non-specific serine/threonine protein kinase</fullName>
        <ecNumber evidence="2">2.7.11.1</ecNumber>
    </recommendedName>
</protein>
<evidence type="ECO:0000256" key="1">
    <source>
        <dbReference type="ARBA" id="ARBA00004479"/>
    </source>
</evidence>
<feature type="compositionally biased region" description="Polar residues" evidence="19">
    <location>
        <begin position="607"/>
        <end position="621"/>
    </location>
</feature>
<evidence type="ECO:0000256" key="14">
    <source>
        <dbReference type="ARBA" id="ARBA00023170"/>
    </source>
</evidence>
<dbReference type="InterPro" id="IPR011009">
    <property type="entry name" value="Kinase-like_dom_sf"/>
</dbReference>
<dbReference type="EMBL" id="JAYMYS010000002">
    <property type="protein sequence ID" value="KAK7407520.1"/>
    <property type="molecule type" value="Genomic_DNA"/>
</dbReference>
<evidence type="ECO:0000256" key="16">
    <source>
        <dbReference type="ARBA" id="ARBA00047899"/>
    </source>
</evidence>
<feature type="transmembrane region" description="Helical" evidence="20">
    <location>
        <begin position="252"/>
        <end position="274"/>
    </location>
</feature>
<dbReference type="FunFam" id="3.30.200.20:FF:000059">
    <property type="entry name" value="S-receptor-like serine/threonine-protein kinase"/>
    <property type="match status" value="1"/>
</dbReference>
<dbReference type="Pfam" id="PF14380">
    <property type="entry name" value="WAK_assoc"/>
    <property type="match status" value="1"/>
</dbReference>
<dbReference type="InterPro" id="IPR032872">
    <property type="entry name" value="WAK_assoc_C"/>
</dbReference>
<evidence type="ECO:0000256" key="7">
    <source>
        <dbReference type="ARBA" id="ARBA00022729"/>
    </source>
</evidence>
<dbReference type="Pfam" id="PF00069">
    <property type="entry name" value="Pkinase"/>
    <property type="match status" value="1"/>
</dbReference>
<feature type="region of interest" description="Disordered" evidence="19">
    <location>
        <begin position="602"/>
        <end position="621"/>
    </location>
</feature>
<accession>A0AAN9SX32</accession>
<keyword evidence="10 18" id="KW-0067">ATP-binding</keyword>
<feature type="binding site" evidence="18">
    <location>
        <position position="346"/>
    </location>
    <ligand>
        <name>ATP</name>
        <dbReference type="ChEBI" id="CHEBI:30616"/>
    </ligand>
</feature>
<proteinExistence type="predicted"/>
<evidence type="ECO:0000256" key="17">
    <source>
        <dbReference type="ARBA" id="ARBA00048679"/>
    </source>
</evidence>
<evidence type="ECO:0000256" key="2">
    <source>
        <dbReference type="ARBA" id="ARBA00012513"/>
    </source>
</evidence>
<keyword evidence="12 20" id="KW-0472">Membrane</keyword>
<keyword evidence="4" id="KW-0245">EGF-like domain</keyword>
<keyword evidence="9" id="KW-0418">Kinase</keyword>
<dbReference type="GO" id="GO:0004674">
    <property type="term" value="F:protein serine/threonine kinase activity"/>
    <property type="evidence" value="ECO:0007669"/>
    <property type="project" value="UniProtKB-KW"/>
</dbReference>
<dbReference type="GO" id="GO:0005524">
    <property type="term" value="F:ATP binding"/>
    <property type="evidence" value="ECO:0007669"/>
    <property type="project" value="UniProtKB-UniRule"/>
</dbReference>
<evidence type="ECO:0000256" key="9">
    <source>
        <dbReference type="ARBA" id="ARBA00022777"/>
    </source>
</evidence>
<dbReference type="InterPro" id="IPR045874">
    <property type="entry name" value="LRK10/LRL21-25-like"/>
</dbReference>
<dbReference type="Gene3D" id="3.30.200.20">
    <property type="entry name" value="Phosphorylase Kinase, domain 1"/>
    <property type="match status" value="1"/>
</dbReference>
<gene>
    <name evidence="23" type="ORF">VNO78_09473</name>
</gene>
<evidence type="ECO:0000313" key="23">
    <source>
        <dbReference type="EMBL" id="KAK7407520.1"/>
    </source>
</evidence>
<dbReference type="SMART" id="SM00220">
    <property type="entry name" value="S_TKc"/>
    <property type="match status" value="1"/>
</dbReference>